<dbReference type="PANTHER" id="PTHR24960">
    <property type="entry name" value="PHOTOSYSTEM I IRON-SULFUR CENTER-RELATED"/>
    <property type="match status" value="1"/>
</dbReference>
<evidence type="ECO:0000256" key="5">
    <source>
        <dbReference type="ARBA" id="ARBA00023004"/>
    </source>
</evidence>
<evidence type="ECO:0000256" key="6">
    <source>
        <dbReference type="ARBA" id="ARBA00023014"/>
    </source>
</evidence>
<proteinExistence type="predicted"/>
<dbReference type="GO" id="GO:0046872">
    <property type="term" value="F:metal ion binding"/>
    <property type="evidence" value="ECO:0007669"/>
    <property type="project" value="UniProtKB-KW"/>
</dbReference>
<dbReference type="PATRIC" id="fig|1121318.3.peg.164"/>
<dbReference type="PANTHER" id="PTHR24960:SF83">
    <property type="entry name" value="4FE-4S FERREDOXIN-TYPE DOMAIN-CONTAINING PROTEIN"/>
    <property type="match status" value="1"/>
</dbReference>
<gene>
    <name evidence="8" type="ORF">CLHOM_01650</name>
</gene>
<dbReference type="Pfam" id="PF12838">
    <property type="entry name" value="Fer4_7"/>
    <property type="match status" value="1"/>
</dbReference>
<comment type="function">
    <text evidence="1">Ferredoxins are iron-sulfur proteins that transfer electrons in a wide variety of metabolic reactions.</text>
</comment>
<keyword evidence="9" id="KW-1185">Reference proteome</keyword>
<dbReference type="RefSeq" id="WP_074782799.1">
    <property type="nucleotide sequence ID" value="NZ_LHUR01000005.1"/>
</dbReference>
<feature type="domain" description="4Fe-4S ferredoxin-type" evidence="7">
    <location>
        <begin position="182"/>
        <end position="211"/>
    </location>
</feature>
<keyword evidence="6" id="KW-0411">Iron-sulfur</keyword>
<dbReference type="STRING" id="36844.SAMN04488501_10556"/>
<organism evidence="8 9">
    <name type="scientific">Clostridium homopropionicum DSM 5847</name>
    <dbReference type="NCBI Taxonomy" id="1121318"/>
    <lineage>
        <taxon>Bacteria</taxon>
        <taxon>Bacillati</taxon>
        <taxon>Bacillota</taxon>
        <taxon>Clostridia</taxon>
        <taxon>Eubacteriales</taxon>
        <taxon>Clostridiaceae</taxon>
        <taxon>Clostridium</taxon>
    </lineage>
</organism>
<keyword evidence="5" id="KW-0408">Iron</keyword>
<dbReference type="InterPro" id="IPR007160">
    <property type="entry name" value="DUF362"/>
</dbReference>
<dbReference type="PROSITE" id="PS51379">
    <property type="entry name" value="4FE4S_FER_2"/>
    <property type="match status" value="2"/>
</dbReference>
<keyword evidence="4" id="KW-0479">Metal-binding</keyword>
<evidence type="ECO:0000256" key="4">
    <source>
        <dbReference type="ARBA" id="ARBA00022723"/>
    </source>
</evidence>
<sequence>MGKVFFKKIDSYNDTTIISMSAKELLIKLVTEEKLELQKYIPLKVHFGEKGNNTFIESKNYEGIINYLKEKEIESAFIETNVLYRGERTTKTNHIKLAKEHGFNQLPIVIADGEYGEEYELVEINKKNFKQCKIGREIAKLDQMIILSHFKGHGLAGFGGAIKQLAMGCAARGGKLAQHSNSFPIIIPFKCKSCNACVKTCPVNALTLNPKAKILKEKCIGCASCIAICPHKAISTNWLGSISKSFYERLAEYAFAAHKKNNIYITFAFNITKGCDCEGHKMKPVVNDLGIFASKDPVAIDKACLDMLDKEKGSRVFSRGRYTLKYAEEIGLGSQDYDLIYL</sequence>
<dbReference type="InterPro" id="IPR050157">
    <property type="entry name" value="PSI_iron-sulfur_center"/>
</dbReference>
<dbReference type="AlphaFoldDB" id="A0A0L6ZES9"/>
<dbReference type="Pfam" id="PF04015">
    <property type="entry name" value="DUF362"/>
    <property type="match status" value="1"/>
</dbReference>
<evidence type="ECO:0000256" key="2">
    <source>
        <dbReference type="ARBA" id="ARBA00013529"/>
    </source>
</evidence>
<dbReference type="PROSITE" id="PS00198">
    <property type="entry name" value="4FE4S_FER_1"/>
    <property type="match status" value="1"/>
</dbReference>
<evidence type="ECO:0000313" key="8">
    <source>
        <dbReference type="EMBL" id="KOA21494.1"/>
    </source>
</evidence>
<dbReference type="InterPro" id="IPR017896">
    <property type="entry name" value="4Fe4S_Fe-S-bd"/>
</dbReference>
<dbReference type="Proteomes" id="UP000037043">
    <property type="component" value="Unassembled WGS sequence"/>
</dbReference>
<accession>A0A0L6ZES9</accession>
<evidence type="ECO:0000313" key="9">
    <source>
        <dbReference type="Proteomes" id="UP000037043"/>
    </source>
</evidence>
<comment type="caution">
    <text evidence="8">The sequence shown here is derived from an EMBL/GenBank/DDBJ whole genome shotgun (WGS) entry which is preliminary data.</text>
</comment>
<evidence type="ECO:0000256" key="1">
    <source>
        <dbReference type="ARBA" id="ARBA00003532"/>
    </source>
</evidence>
<evidence type="ECO:0000259" key="7">
    <source>
        <dbReference type="PROSITE" id="PS51379"/>
    </source>
</evidence>
<feature type="domain" description="4Fe-4S ferredoxin-type" evidence="7">
    <location>
        <begin position="212"/>
        <end position="239"/>
    </location>
</feature>
<dbReference type="Gene3D" id="3.30.70.20">
    <property type="match status" value="1"/>
</dbReference>
<dbReference type="InterPro" id="IPR017900">
    <property type="entry name" value="4Fe4S_Fe_S_CS"/>
</dbReference>
<reference evidence="9" key="1">
    <citation type="submission" date="2015-08" db="EMBL/GenBank/DDBJ databases">
        <title>Genome sequence of the strict anaerobe Clostridium homopropionicum LuHBu1 (DSM 5847T).</title>
        <authorList>
            <person name="Poehlein A."/>
            <person name="Beck M."/>
            <person name="Schiel-Bengelsdorf B."/>
            <person name="Bengelsdorf F.R."/>
            <person name="Daniel R."/>
            <person name="Duerre P."/>
        </authorList>
    </citation>
    <scope>NUCLEOTIDE SEQUENCE [LARGE SCALE GENOMIC DNA]</scope>
    <source>
        <strain evidence="9">DSM 5847</strain>
    </source>
</reference>
<name>A0A0L6ZES9_9CLOT</name>
<dbReference type="EMBL" id="LHUR01000005">
    <property type="protein sequence ID" value="KOA21494.1"/>
    <property type="molecule type" value="Genomic_DNA"/>
</dbReference>
<dbReference type="SUPFAM" id="SSF54862">
    <property type="entry name" value="4Fe-4S ferredoxins"/>
    <property type="match status" value="1"/>
</dbReference>
<dbReference type="GO" id="GO:0051539">
    <property type="term" value="F:4 iron, 4 sulfur cluster binding"/>
    <property type="evidence" value="ECO:0007669"/>
    <property type="project" value="UniProtKB-KW"/>
</dbReference>
<evidence type="ECO:0000256" key="3">
    <source>
        <dbReference type="ARBA" id="ARBA00022485"/>
    </source>
</evidence>
<protein>
    <recommendedName>
        <fullName evidence="2">Ferredoxin</fullName>
    </recommendedName>
</protein>
<keyword evidence="3" id="KW-0004">4Fe-4S</keyword>